<evidence type="ECO:0000256" key="1">
    <source>
        <dbReference type="SAM" id="MobiDB-lite"/>
    </source>
</evidence>
<proteinExistence type="evidence at transcript level"/>
<dbReference type="AlphaFoldDB" id="G9KGI4"/>
<feature type="non-terminal residue" evidence="2">
    <location>
        <position position="122"/>
    </location>
</feature>
<feature type="non-terminal residue" evidence="2">
    <location>
        <position position="1"/>
    </location>
</feature>
<accession>G9KGI4</accession>
<protein>
    <submittedName>
        <fullName evidence="2">Phosphatidylinositol glycan anchor biosynthesis, class M</fullName>
    </submittedName>
</protein>
<reference evidence="2" key="1">
    <citation type="journal article" date="2013" name="J. Virol.">
        <title>Sequencing, annotation, and characterization of the influenza ferret infectome.</title>
        <authorList>
            <person name="Leon A.J."/>
            <person name="Banner D."/>
            <person name="Xu L."/>
            <person name="Ran L."/>
            <person name="Peng Z."/>
            <person name="Yi K."/>
            <person name="Chen C."/>
            <person name="Xu F."/>
            <person name="Huang J."/>
            <person name="Zhao Z."/>
            <person name="Lin Z."/>
            <person name="Huang S.H."/>
            <person name="Fang Y."/>
            <person name="Kelvin A.A."/>
            <person name="Ross T.M."/>
            <person name="Farooqui A."/>
            <person name="Kelvin D.J."/>
        </authorList>
    </citation>
    <scope>NUCLEOTIDE SEQUENCE</scope>
    <source>
        <tissue evidence="2">Lungs</tissue>
    </source>
</reference>
<sequence>PEPAGAARRRLRGGLPRAGGPGLLRRLPGPDAAGALHGRGLPGVHGRRAPRRAGALALPAGHLPLHAAAGLAAGARRAPGRALREVCVHQRRPARRLPALPPAAPPRAGPAPRLRAPRLRLP</sequence>
<organism evidence="2">
    <name type="scientific">Mustela putorius furo</name>
    <name type="common">European domestic ferret</name>
    <name type="synonym">Mustela furo</name>
    <dbReference type="NCBI Taxonomy" id="9669"/>
    <lineage>
        <taxon>Eukaryota</taxon>
        <taxon>Metazoa</taxon>
        <taxon>Chordata</taxon>
        <taxon>Craniata</taxon>
        <taxon>Vertebrata</taxon>
        <taxon>Euteleostomi</taxon>
        <taxon>Mammalia</taxon>
        <taxon>Eutheria</taxon>
        <taxon>Laurasiatheria</taxon>
        <taxon>Carnivora</taxon>
        <taxon>Caniformia</taxon>
        <taxon>Musteloidea</taxon>
        <taxon>Mustelidae</taxon>
        <taxon>Mustelinae</taxon>
        <taxon>Mustela</taxon>
    </lineage>
</organism>
<feature type="region of interest" description="Disordered" evidence="1">
    <location>
        <begin position="92"/>
        <end position="122"/>
    </location>
</feature>
<evidence type="ECO:0000313" key="2">
    <source>
        <dbReference type="EMBL" id="AES04009.1"/>
    </source>
</evidence>
<name>G9KGI4_MUSPF</name>
<dbReference type="EMBL" id="JP015411">
    <property type="protein sequence ID" value="AES04009.1"/>
    <property type="molecule type" value="mRNA"/>
</dbReference>
<feature type="compositionally biased region" description="Pro residues" evidence="1">
    <location>
        <begin position="99"/>
        <end position="109"/>
    </location>
</feature>
<feature type="region of interest" description="Disordered" evidence="1">
    <location>
        <begin position="1"/>
        <end position="48"/>
    </location>
</feature>